<feature type="chain" id="PRO_5043869538" evidence="1">
    <location>
        <begin position="27"/>
        <end position="213"/>
    </location>
</feature>
<evidence type="ECO:0000259" key="2">
    <source>
        <dbReference type="Pfam" id="PF13827"/>
    </source>
</evidence>
<dbReference type="Pfam" id="PF13827">
    <property type="entry name" value="DUF4189"/>
    <property type="match status" value="1"/>
</dbReference>
<dbReference type="EMBL" id="CP038018">
    <property type="protein sequence ID" value="QED91326.1"/>
    <property type="molecule type" value="Genomic_DNA"/>
</dbReference>
<proteinExistence type="predicted"/>
<keyword evidence="1" id="KW-0732">Signal</keyword>
<organism evidence="3 4">
    <name type="scientific">Eikenella exigua</name>
    <dbReference type="NCBI Taxonomy" id="2528037"/>
    <lineage>
        <taxon>Bacteria</taxon>
        <taxon>Pseudomonadati</taxon>
        <taxon>Pseudomonadota</taxon>
        <taxon>Betaproteobacteria</taxon>
        <taxon>Neisseriales</taxon>
        <taxon>Neisseriaceae</taxon>
        <taxon>Eikenella</taxon>
    </lineage>
</organism>
<dbReference type="KEGG" id="eex:EZJ17_00815"/>
<sequence>MKQTMMNTAAGVLVALLLGSAGLAYANPYPVGSQQWHNFNGIMQSEADRIQRERNAVRQQPINRGPTAAEIRAWEQREAEVQARIARFRATPFWMALAWNSDKNTIAWPGGFRSEQRAIERAKQICSSPNCHVFATFNNTCAHFVSAVAKPRSVQDFFVAYDRDGNRAVRKAVQACEAVHGKREDRCFSSLLRTPHGEGIFCVGYDYNLYNQR</sequence>
<dbReference type="AlphaFoldDB" id="A0AAX1F5J1"/>
<dbReference type="Proteomes" id="UP000326695">
    <property type="component" value="Chromosome"/>
</dbReference>
<evidence type="ECO:0000256" key="1">
    <source>
        <dbReference type="SAM" id="SignalP"/>
    </source>
</evidence>
<feature type="signal peptide" evidence="1">
    <location>
        <begin position="1"/>
        <end position="26"/>
    </location>
</feature>
<evidence type="ECO:0000313" key="4">
    <source>
        <dbReference type="Proteomes" id="UP000326695"/>
    </source>
</evidence>
<keyword evidence="4" id="KW-1185">Reference proteome</keyword>
<name>A0AAX1F5J1_9NEIS</name>
<evidence type="ECO:0000313" key="3">
    <source>
        <dbReference type="EMBL" id="QED91326.1"/>
    </source>
</evidence>
<gene>
    <name evidence="3" type="ORF">EZJ17_00815</name>
</gene>
<dbReference type="RefSeq" id="WP_151085915.1">
    <property type="nucleotide sequence ID" value="NZ_CP038018.1"/>
</dbReference>
<protein>
    <submittedName>
        <fullName evidence="3">DUF4189 domain-containing protein</fullName>
    </submittedName>
</protein>
<accession>A0AAX1F5J1</accession>
<feature type="domain" description="DUF4189" evidence="2">
    <location>
        <begin position="94"/>
        <end position="182"/>
    </location>
</feature>
<dbReference type="InterPro" id="IPR025240">
    <property type="entry name" value="DUF4189"/>
</dbReference>
<reference evidence="4" key="1">
    <citation type="journal article" date="2019" name="J. Anim. Genet.">
        <title>Description and whole genome sequencing of Eikenella exigua sp. nov., isolated from brain abscess and blood.</title>
        <authorList>
            <person name="Stormo K.A."/>
            <person name="Nygaard R.M."/>
            <person name="Bruvold T.S."/>
            <person name="Dimmen G."/>
            <person name="Lindemann P.C."/>
            <person name="Jordal S."/>
            <person name="Kommedal O."/>
        </authorList>
    </citation>
    <scope>NUCLEOTIDE SEQUENCE [LARGE SCALE GENOMIC DNA]</scope>
    <source>
        <strain evidence="4">PXX</strain>
    </source>
</reference>